<keyword evidence="2" id="KW-0472">Membrane</keyword>
<evidence type="ECO:0000256" key="1">
    <source>
        <dbReference type="SAM" id="MobiDB-lite"/>
    </source>
</evidence>
<protein>
    <recommendedName>
        <fullName evidence="3">DUF5667 domain-containing protein</fullName>
    </recommendedName>
</protein>
<feature type="compositionally biased region" description="Basic and acidic residues" evidence="1">
    <location>
        <begin position="327"/>
        <end position="339"/>
    </location>
</feature>
<evidence type="ECO:0000313" key="5">
    <source>
        <dbReference type="Proteomes" id="UP000616839"/>
    </source>
</evidence>
<keyword evidence="5" id="KW-1185">Reference proteome</keyword>
<evidence type="ECO:0000313" key="4">
    <source>
        <dbReference type="EMBL" id="MBD8870834.1"/>
    </source>
</evidence>
<gene>
    <name evidence="4" type="ORF">IE331_14490</name>
</gene>
<organism evidence="4 5">
    <name type="scientific">Nocardioides donggukensis</name>
    <dbReference type="NCBI Taxonomy" id="2774019"/>
    <lineage>
        <taxon>Bacteria</taxon>
        <taxon>Bacillati</taxon>
        <taxon>Actinomycetota</taxon>
        <taxon>Actinomycetes</taxon>
        <taxon>Propionibacteriales</taxon>
        <taxon>Nocardioidaceae</taxon>
        <taxon>Nocardioides</taxon>
    </lineage>
</organism>
<dbReference type="AlphaFoldDB" id="A0A927K5D3"/>
<dbReference type="RefSeq" id="WP_192144172.1">
    <property type="nucleotide sequence ID" value="NZ_JACYXZ010000004.1"/>
</dbReference>
<feature type="compositionally biased region" description="Basic and acidic residues" evidence="1">
    <location>
        <begin position="346"/>
        <end position="355"/>
    </location>
</feature>
<feature type="region of interest" description="Disordered" evidence="1">
    <location>
        <begin position="276"/>
        <end position="388"/>
    </location>
</feature>
<feature type="compositionally biased region" description="Low complexity" evidence="1">
    <location>
        <begin position="276"/>
        <end position="286"/>
    </location>
</feature>
<dbReference type="InterPro" id="IPR043725">
    <property type="entry name" value="DUF5667"/>
</dbReference>
<dbReference type="Proteomes" id="UP000616839">
    <property type="component" value="Unassembled WGS sequence"/>
</dbReference>
<dbReference type="Pfam" id="PF18915">
    <property type="entry name" value="DUF5667"/>
    <property type="match status" value="1"/>
</dbReference>
<feature type="compositionally biased region" description="Gly residues" evidence="1">
    <location>
        <begin position="315"/>
        <end position="324"/>
    </location>
</feature>
<keyword evidence="2" id="KW-0812">Transmembrane</keyword>
<keyword evidence="2" id="KW-1133">Transmembrane helix</keyword>
<feature type="domain" description="DUF5667" evidence="3">
    <location>
        <begin position="116"/>
        <end position="226"/>
    </location>
</feature>
<evidence type="ECO:0000256" key="2">
    <source>
        <dbReference type="SAM" id="Phobius"/>
    </source>
</evidence>
<evidence type="ECO:0000259" key="3">
    <source>
        <dbReference type="Pfam" id="PF18915"/>
    </source>
</evidence>
<feature type="transmembrane region" description="Helical" evidence="2">
    <location>
        <begin position="93"/>
        <end position="112"/>
    </location>
</feature>
<accession>A0A927K5D3</accession>
<reference evidence="4" key="1">
    <citation type="submission" date="2020-09" db="EMBL/GenBank/DDBJ databases">
        <title>Nocardioides sp. strain MJB4 16S ribosomal RNA gene Genome sequencing and assembly.</title>
        <authorList>
            <person name="Kim I."/>
        </authorList>
    </citation>
    <scope>NUCLEOTIDE SEQUENCE</scope>
    <source>
        <strain evidence="4">MJB4</strain>
    </source>
</reference>
<name>A0A927K5D3_9ACTN</name>
<dbReference type="EMBL" id="JACYXZ010000004">
    <property type="protein sequence ID" value="MBD8870834.1"/>
    <property type="molecule type" value="Genomic_DNA"/>
</dbReference>
<proteinExistence type="predicted"/>
<sequence length="388" mass="39760">MTPVLPARRRAEEFAARIDGGTPGPVDAERPDRHADLVALVQAMRAAPAPTPRPDFVADLRSRLLVEADLVLDQVDTRLSLPSTSRTRRDRRFAVAAGAIALVGAGSSIAVASQSALPGDALYPIKRALETAQTTLQPDGEARAARMLDLASDRLAEVAEVAASGSAEGYAALPDALDDFSAQAGEAADEVLADYAETGDQDPVVELRDFTAESMDTLARLDAQVPASARAALNNAALVLVTIDERARAACPTCGGGIDEVPAAFMTAVGPDGQDVVVAPDPVLAPQGGGDGGRGDGSEVQPDEVLEDQQPSVGGDDGGGGGGADAPEVRDAPIVRDLTDLLTGSGDKDQDSGEKKGKKGKGKVDDVLDPVVDPLLDPLTGDDGLLGD</sequence>
<feature type="compositionally biased region" description="Low complexity" evidence="1">
    <location>
        <begin position="369"/>
        <end position="388"/>
    </location>
</feature>
<comment type="caution">
    <text evidence="4">The sequence shown here is derived from an EMBL/GenBank/DDBJ whole genome shotgun (WGS) entry which is preliminary data.</text>
</comment>